<accession>A0A934THT1</accession>
<dbReference type="PANTHER" id="PTHR30294">
    <property type="entry name" value="MEMBRANE COMPONENT OF ABC TRANSPORTER YHHJ-RELATED"/>
    <property type="match status" value="1"/>
</dbReference>
<sequence>MLTVMAREFRLMLRRPALAGLVVVLPLVLLLVLSGIFRAGIPTGMALVVVDLDRSELSRSVTRMLDAAPELRVSGQAHSLSEARALIVSGEVRGAVYLPQGLERDLLRGARPEIVTFYDNQHMSAGSMVARGARDAIDTAMAGVRLSIRQGQGEAAEQALVRLQPIPLQTHALFNPAFDYVHFLLAALVPTVLQIIAAAATAYAISLDFGPGRHPQVLARMAGGVVPAMLGKILPYTVMFLLILGLSDLVLHGWLGVPLRGSLLLMAAGAALFILAAQLIGALAFVMTRDMGRAASIIAVITAPAFGFMGLGFPREAMSQLAQAWGAVLPGTWYVQLRIDQSLRATPLELSLWPVLWLGLIAAVLGGLVLIQLLRLRGRIGVGT</sequence>
<feature type="transmembrane region" description="Helical" evidence="6">
    <location>
        <begin position="180"/>
        <end position="205"/>
    </location>
</feature>
<protein>
    <recommendedName>
        <fullName evidence="7">ABC-2 type transporter transmembrane domain-containing protein</fullName>
    </recommendedName>
</protein>
<reference evidence="8" key="1">
    <citation type="submission" date="2017-05" db="EMBL/GenBank/DDBJ databases">
        <authorList>
            <person name="Imhoff J.F."/>
            <person name="Rahn T."/>
            <person name="Kuenzel S."/>
            <person name="Neulinger S.C."/>
        </authorList>
    </citation>
    <scope>NUCLEOTIDE SEQUENCE</scope>
    <source>
        <strain evidence="8">LMG 28126</strain>
    </source>
</reference>
<keyword evidence="5 6" id="KW-0472">Membrane</keyword>
<dbReference type="EMBL" id="NHSD01000032">
    <property type="protein sequence ID" value="MBK5925836.1"/>
    <property type="molecule type" value="Genomic_DNA"/>
</dbReference>
<evidence type="ECO:0000256" key="2">
    <source>
        <dbReference type="ARBA" id="ARBA00022475"/>
    </source>
</evidence>
<dbReference type="InterPro" id="IPR051449">
    <property type="entry name" value="ABC-2_transporter_component"/>
</dbReference>
<comment type="caution">
    <text evidence="8">The sequence shown here is derived from an EMBL/GenBank/DDBJ whole genome shotgun (WGS) entry which is preliminary data.</text>
</comment>
<feature type="transmembrane region" description="Helical" evidence="6">
    <location>
        <begin position="263"/>
        <end position="287"/>
    </location>
</feature>
<dbReference type="RefSeq" id="WP_201155371.1">
    <property type="nucleotide sequence ID" value="NZ_NHSD01000032.1"/>
</dbReference>
<dbReference type="GO" id="GO:0140359">
    <property type="term" value="F:ABC-type transporter activity"/>
    <property type="evidence" value="ECO:0007669"/>
    <property type="project" value="InterPro"/>
</dbReference>
<keyword evidence="9" id="KW-1185">Reference proteome</keyword>
<feature type="transmembrane region" description="Helical" evidence="6">
    <location>
        <begin position="217"/>
        <end position="243"/>
    </location>
</feature>
<evidence type="ECO:0000259" key="7">
    <source>
        <dbReference type="Pfam" id="PF12698"/>
    </source>
</evidence>
<dbReference type="PANTHER" id="PTHR30294:SF47">
    <property type="entry name" value="INNER MEMBRANE TRANSPORT PERMEASE YHHJ"/>
    <property type="match status" value="1"/>
</dbReference>
<name>A0A934THT1_9RHOB</name>
<feature type="transmembrane region" description="Helical" evidence="6">
    <location>
        <begin position="294"/>
        <end position="313"/>
    </location>
</feature>
<reference evidence="8" key="2">
    <citation type="journal article" date="2020" name="Microorganisms">
        <title>Osmotic Adaptation and Compatible Solute Biosynthesis of Phototrophic Bacteria as Revealed from Genome Analyses.</title>
        <authorList>
            <person name="Imhoff J.F."/>
            <person name="Rahn T."/>
            <person name="Kunzel S."/>
            <person name="Keller A."/>
            <person name="Neulinger S.C."/>
        </authorList>
    </citation>
    <scope>NUCLEOTIDE SEQUENCE</scope>
    <source>
        <strain evidence="8">LMG 28126</strain>
    </source>
</reference>
<dbReference type="Proteomes" id="UP000706333">
    <property type="component" value="Unassembled WGS sequence"/>
</dbReference>
<gene>
    <name evidence="8" type="ORF">CCR87_00435</name>
</gene>
<dbReference type="Pfam" id="PF12698">
    <property type="entry name" value="ABC2_membrane_3"/>
    <property type="match status" value="1"/>
</dbReference>
<dbReference type="GO" id="GO:0005886">
    <property type="term" value="C:plasma membrane"/>
    <property type="evidence" value="ECO:0007669"/>
    <property type="project" value="UniProtKB-SubCell"/>
</dbReference>
<evidence type="ECO:0000256" key="5">
    <source>
        <dbReference type="ARBA" id="ARBA00023136"/>
    </source>
</evidence>
<keyword evidence="4 6" id="KW-1133">Transmembrane helix</keyword>
<feature type="transmembrane region" description="Helical" evidence="6">
    <location>
        <begin position="352"/>
        <end position="374"/>
    </location>
</feature>
<keyword evidence="2" id="KW-1003">Cell membrane</keyword>
<evidence type="ECO:0000256" key="4">
    <source>
        <dbReference type="ARBA" id="ARBA00022989"/>
    </source>
</evidence>
<evidence type="ECO:0000256" key="3">
    <source>
        <dbReference type="ARBA" id="ARBA00022692"/>
    </source>
</evidence>
<evidence type="ECO:0000256" key="1">
    <source>
        <dbReference type="ARBA" id="ARBA00004651"/>
    </source>
</evidence>
<evidence type="ECO:0000313" key="9">
    <source>
        <dbReference type="Proteomes" id="UP000706333"/>
    </source>
</evidence>
<proteinExistence type="predicted"/>
<dbReference type="InterPro" id="IPR013525">
    <property type="entry name" value="ABC2_TM"/>
</dbReference>
<comment type="subcellular location">
    <subcellularLocation>
        <location evidence="1">Cell membrane</location>
        <topology evidence="1">Multi-pass membrane protein</topology>
    </subcellularLocation>
</comment>
<dbReference type="Gene3D" id="3.40.1710.10">
    <property type="entry name" value="abc type-2 transporter like domain"/>
    <property type="match status" value="1"/>
</dbReference>
<evidence type="ECO:0000256" key="6">
    <source>
        <dbReference type="SAM" id="Phobius"/>
    </source>
</evidence>
<keyword evidence="3 6" id="KW-0812">Transmembrane</keyword>
<dbReference type="AlphaFoldDB" id="A0A934THT1"/>
<organism evidence="8 9">
    <name type="scientific">Rhodobaculum claviforme</name>
    <dbReference type="NCBI Taxonomy" id="1549854"/>
    <lineage>
        <taxon>Bacteria</taxon>
        <taxon>Pseudomonadati</taxon>
        <taxon>Pseudomonadota</taxon>
        <taxon>Alphaproteobacteria</taxon>
        <taxon>Rhodobacterales</taxon>
        <taxon>Paracoccaceae</taxon>
        <taxon>Rhodobaculum</taxon>
    </lineage>
</organism>
<feature type="domain" description="ABC-2 type transporter transmembrane" evidence="7">
    <location>
        <begin position="22"/>
        <end position="370"/>
    </location>
</feature>
<evidence type="ECO:0000313" key="8">
    <source>
        <dbReference type="EMBL" id="MBK5925836.1"/>
    </source>
</evidence>